<organism evidence="2">
    <name type="scientific">Anopheles darlingi</name>
    <name type="common">Mosquito</name>
    <dbReference type="NCBI Taxonomy" id="43151"/>
    <lineage>
        <taxon>Eukaryota</taxon>
        <taxon>Metazoa</taxon>
        <taxon>Ecdysozoa</taxon>
        <taxon>Arthropoda</taxon>
        <taxon>Hexapoda</taxon>
        <taxon>Insecta</taxon>
        <taxon>Pterygota</taxon>
        <taxon>Neoptera</taxon>
        <taxon>Endopterygota</taxon>
        <taxon>Diptera</taxon>
        <taxon>Nematocera</taxon>
        <taxon>Culicoidea</taxon>
        <taxon>Culicidae</taxon>
        <taxon>Anophelinae</taxon>
        <taxon>Anopheles</taxon>
    </lineage>
</organism>
<protein>
    <submittedName>
        <fullName evidence="2">Putative secreted protein</fullName>
    </submittedName>
</protein>
<accession>A0A2M4DKD2</accession>
<proteinExistence type="predicted"/>
<dbReference type="AlphaFoldDB" id="A0A2M4DKD2"/>
<sequence length="85" mass="8871">MAIAFCQLSSSVATGVCCCCCWSCAPVPSGWRTCGTSTGRASVSSMSRMPSLYACSARSGRSCSSNLIARSIVRYASSWPALIES</sequence>
<evidence type="ECO:0000313" key="2">
    <source>
        <dbReference type="EMBL" id="MBW78006.1"/>
    </source>
</evidence>
<evidence type="ECO:0000256" key="1">
    <source>
        <dbReference type="SAM" id="SignalP"/>
    </source>
</evidence>
<reference evidence="2" key="1">
    <citation type="submission" date="2018-01" db="EMBL/GenBank/DDBJ databases">
        <title>An insight into the sialome of Amazonian anophelines.</title>
        <authorList>
            <person name="Ribeiro J.M."/>
            <person name="Scarpassa V."/>
            <person name="Calvo E."/>
        </authorList>
    </citation>
    <scope>NUCLEOTIDE SEQUENCE</scope>
</reference>
<feature type="chain" id="PRO_5014979912" evidence="1">
    <location>
        <begin position="19"/>
        <end position="85"/>
    </location>
</feature>
<feature type="signal peptide" evidence="1">
    <location>
        <begin position="1"/>
        <end position="18"/>
    </location>
</feature>
<name>A0A2M4DKD2_ANODA</name>
<keyword evidence="1" id="KW-0732">Signal</keyword>
<dbReference type="EMBL" id="GGFL01013828">
    <property type="protein sequence ID" value="MBW78006.1"/>
    <property type="molecule type" value="Transcribed_RNA"/>
</dbReference>